<gene>
    <name evidence="1" type="ORF">PLEPLA_LOCUS35920</name>
</gene>
<comment type="caution">
    <text evidence="1">The sequence shown here is derived from an EMBL/GenBank/DDBJ whole genome shotgun (WGS) entry which is preliminary data.</text>
</comment>
<proteinExistence type="predicted"/>
<dbReference type="EMBL" id="CADEAL010003971">
    <property type="protein sequence ID" value="CAB1448263.1"/>
    <property type="molecule type" value="Genomic_DNA"/>
</dbReference>
<name>A0A9N7Z1W3_PLEPL</name>
<dbReference type="Proteomes" id="UP001153269">
    <property type="component" value="Unassembled WGS sequence"/>
</dbReference>
<keyword evidence="2" id="KW-1185">Reference proteome</keyword>
<organism evidence="1 2">
    <name type="scientific">Pleuronectes platessa</name>
    <name type="common">European plaice</name>
    <dbReference type="NCBI Taxonomy" id="8262"/>
    <lineage>
        <taxon>Eukaryota</taxon>
        <taxon>Metazoa</taxon>
        <taxon>Chordata</taxon>
        <taxon>Craniata</taxon>
        <taxon>Vertebrata</taxon>
        <taxon>Euteleostomi</taxon>
        <taxon>Actinopterygii</taxon>
        <taxon>Neopterygii</taxon>
        <taxon>Teleostei</taxon>
        <taxon>Neoteleostei</taxon>
        <taxon>Acanthomorphata</taxon>
        <taxon>Carangaria</taxon>
        <taxon>Pleuronectiformes</taxon>
        <taxon>Pleuronectoidei</taxon>
        <taxon>Pleuronectidae</taxon>
        <taxon>Pleuronectes</taxon>
    </lineage>
</organism>
<reference evidence="1" key="1">
    <citation type="submission" date="2020-03" db="EMBL/GenBank/DDBJ databases">
        <authorList>
            <person name="Weist P."/>
        </authorList>
    </citation>
    <scope>NUCLEOTIDE SEQUENCE</scope>
</reference>
<sequence length="140" mass="15393">MQGTSSSTGDVNVSIGPVEKVEDRVSVHPPHGLTHTVRLANHGRSWPRRTLVSEYRRCTGVTCFSDSDLLNPDVRWVDSPSGMEEPGDQTAARVVSGRPTATPQKLIGHLFIAGQTEHNHRSSRRAHVCTWQIAIAVKIH</sequence>
<dbReference type="AlphaFoldDB" id="A0A9N7Z1W3"/>
<protein>
    <submittedName>
        <fullName evidence="1">Uncharacterized protein</fullName>
    </submittedName>
</protein>
<evidence type="ECO:0000313" key="2">
    <source>
        <dbReference type="Proteomes" id="UP001153269"/>
    </source>
</evidence>
<evidence type="ECO:0000313" key="1">
    <source>
        <dbReference type="EMBL" id="CAB1448263.1"/>
    </source>
</evidence>
<accession>A0A9N7Z1W3</accession>